<feature type="domain" description="Alpha/beta hydrolase fold-3" evidence="2">
    <location>
        <begin position="78"/>
        <end position="298"/>
    </location>
</feature>
<dbReference type="GO" id="GO:0016787">
    <property type="term" value="F:hydrolase activity"/>
    <property type="evidence" value="ECO:0007669"/>
    <property type="project" value="InterPro"/>
</dbReference>
<dbReference type="SUPFAM" id="SSF53474">
    <property type="entry name" value="alpha/beta-Hydrolases"/>
    <property type="match status" value="1"/>
</dbReference>
<dbReference type="InterPro" id="IPR050466">
    <property type="entry name" value="Carboxylest/Gibb_receptor"/>
</dbReference>
<dbReference type="InterPro" id="IPR029058">
    <property type="entry name" value="AB_hydrolase_fold"/>
</dbReference>
<dbReference type="PANTHER" id="PTHR23024">
    <property type="entry name" value="ARYLACETAMIDE DEACETYLASE"/>
    <property type="match status" value="1"/>
</dbReference>
<dbReference type="InterPro" id="IPR013094">
    <property type="entry name" value="AB_hydrolase_3"/>
</dbReference>
<proteinExistence type="inferred from homology"/>
<dbReference type="AlphaFoldDB" id="A0A5B7C6C6"/>
<dbReference type="Gene3D" id="3.40.50.1820">
    <property type="entry name" value="alpha/beta hydrolase"/>
    <property type="match status" value="1"/>
</dbReference>
<reference evidence="3" key="1">
    <citation type="submission" date="2019-08" db="EMBL/GenBank/DDBJ databases">
        <title>Reference gene set and small RNA set construction with multiple tissues from Davidia involucrata Baill.</title>
        <authorList>
            <person name="Yang H."/>
            <person name="Zhou C."/>
            <person name="Li G."/>
            <person name="Wang J."/>
            <person name="Gao P."/>
            <person name="Wang M."/>
            <person name="Wang R."/>
            <person name="Zhao Y."/>
        </authorList>
    </citation>
    <scope>NUCLEOTIDE SEQUENCE</scope>
    <source>
        <tissue evidence="3">Mixed with DoveR01_LX</tissue>
    </source>
</reference>
<comment type="similarity">
    <text evidence="1">Belongs to the 'GDXG' lipolytic enzyme family.</text>
</comment>
<dbReference type="PANTHER" id="PTHR23024:SF212">
    <property type="entry name" value="CARBOXYLESTERASE 9-RELATED"/>
    <property type="match status" value="1"/>
</dbReference>
<organism evidence="3">
    <name type="scientific">Davidia involucrata</name>
    <name type="common">Dove tree</name>
    <dbReference type="NCBI Taxonomy" id="16924"/>
    <lineage>
        <taxon>Eukaryota</taxon>
        <taxon>Viridiplantae</taxon>
        <taxon>Streptophyta</taxon>
        <taxon>Embryophyta</taxon>
        <taxon>Tracheophyta</taxon>
        <taxon>Spermatophyta</taxon>
        <taxon>Magnoliopsida</taxon>
        <taxon>eudicotyledons</taxon>
        <taxon>Gunneridae</taxon>
        <taxon>Pentapetalae</taxon>
        <taxon>asterids</taxon>
        <taxon>Cornales</taxon>
        <taxon>Nyssaceae</taxon>
        <taxon>Davidia</taxon>
    </lineage>
</organism>
<accession>A0A5B7C6C6</accession>
<dbReference type="EMBL" id="GHES01045705">
    <property type="protein sequence ID" value="MPA76264.1"/>
    <property type="molecule type" value="Transcribed_RNA"/>
</dbReference>
<gene>
    <name evidence="3" type="ORF">Din_045705</name>
</gene>
<evidence type="ECO:0000259" key="2">
    <source>
        <dbReference type="Pfam" id="PF07859"/>
    </source>
</evidence>
<sequence>MSKFDPYEHLKIALNPDGSITRLVHLPMAPATGDVLENAPPNQSVVSKDVVLDADKKTSLRIFCPTKQTSSAVRLPIVFYFHGGGWIFFSVANVMFHENCELLSTQIPCIVVSVEYRLAPENRLPAQYDDAVDAILWVQKQALDPKGDKWLKDYGDFSRCYLYGSSNGANIVFNAALRALDLDLEPLRFAGLMMNQPMFGGKDRTKSELKLATDQLLPLPAVDLMWELALPPGTDRDHRFCNPMADGPYQKKIKSLGKCLVIGFGGDPMMSRQQNFVQMLLSRGVLVEARFDDIGFHGIDLIDFRRANAVINLIKEFI</sequence>
<name>A0A5B7C6C6_DAVIN</name>
<evidence type="ECO:0000256" key="1">
    <source>
        <dbReference type="ARBA" id="ARBA00010515"/>
    </source>
</evidence>
<protein>
    <recommendedName>
        <fullName evidence="2">Alpha/beta hydrolase fold-3 domain-containing protein</fullName>
    </recommendedName>
</protein>
<dbReference type="Pfam" id="PF07859">
    <property type="entry name" value="Abhydrolase_3"/>
    <property type="match status" value="1"/>
</dbReference>
<evidence type="ECO:0000313" key="3">
    <source>
        <dbReference type="EMBL" id="MPA76264.1"/>
    </source>
</evidence>